<dbReference type="InterPro" id="IPR011662">
    <property type="entry name" value="Secretin/TonB_short_N"/>
</dbReference>
<evidence type="ECO:0000313" key="9">
    <source>
        <dbReference type="EMBL" id="MCG2613836.1"/>
    </source>
</evidence>
<evidence type="ECO:0000259" key="8">
    <source>
        <dbReference type="SMART" id="SM00965"/>
    </source>
</evidence>
<comment type="similarity">
    <text evidence="7">Belongs to the TonB-dependent receptor family.</text>
</comment>
<gene>
    <name evidence="9" type="ORF">LZZ85_06070</name>
</gene>
<dbReference type="NCBIfam" id="TIGR04056">
    <property type="entry name" value="OMP_RagA_SusC"/>
    <property type="match status" value="1"/>
</dbReference>
<accession>A0ABS9KND1</accession>
<proteinExistence type="inferred from homology"/>
<dbReference type="InterPro" id="IPR023997">
    <property type="entry name" value="TonB-dep_OMP_SusC/RagA_CS"/>
</dbReference>
<evidence type="ECO:0000256" key="1">
    <source>
        <dbReference type="ARBA" id="ARBA00004571"/>
    </source>
</evidence>
<dbReference type="InterPro" id="IPR037066">
    <property type="entry name" value="Plug_dom_sf"/>
</dbReference>
<dbReference type="SUPFAM" id="SSF49464">
    <property type="entry name" value="Carboxypeptidase regulatory domain-like"/>
    <property type="match status" value="1"/>
</dbReference>
<dbReference type="Gene3D" id="2.60.40.1120">
    <property type="entry name" value="Carboxypeptidase-like, regulatory domain"/>
    <property type="match status" value="1"/>
</dbReference>
<keyword evidence="6 7" id="KW-0998">Cell outer membrane</keyword>
<keyword evidence="4 7" id="KW-0812">Transmembrane</keyword>
<dbReference type="Pfam" id="PF07660">
    <property type="entry name" value="STN"/>
    <property type="match status" value="1"/>
</dbReference>
<name>A0ABS9KND1_9BACT</name>
<sequence>MKSFLTVAKNPLLSKLLLIMKVTTFFLLAFALHVSAEGIGQKLNLRFKRTEIAGILSYIEKETDYRFLYNGQLKNVKRKVSLDMEAADIKQALDKILVSSGLMYQFMEKNLIVIKPDDKYSPPKPVTGKITDENGVALAGVSINIKGTNTGTTTNEKGEFTIDANEEDVLTFSYVGFEPQEQKVGANPSFSIILTSVKKDLDAVIVIGYGAVKKRDLTGSVISVKGDEMKKVPSGNVMESLQGKLPGADITRNSGSASSGVTMTVRGNRSISANNGPLVIVDGVIYPSIQDINANDIQSLEVLKDASSTAIYGARGANGVLLVTTKKGTSGKPKVSLNSYYGISQLSQFPRFMNGTEYANLRREANRRITMANINPAGTWIDNNSDNLIFNNEELTNLNNGINTDYLDLVISDGHQQEHTVGISAGSEKTKVYGSLGFYNERGMFKNDELKRFTGRLSLDQTISRIFKVGMQMQYSRYQIDMRTNPLDEASKISSFSRAYDDLGQLIKNPNSESARWNPLFDELPNVSVNNQIIDRTLAIAYAELSPIKGLNLRSNLGLTVNNSRTGKFYDVLSLNSRGGASVASDSANFGRNLTWENIATYGTSFGEHNLNVTGVTSYQQTNGESLIGKSNGLLLPSSLFYNLGIGSSPTNGSGYVKEALFSLTGRVNYSYKGKYLASFSVRRDRSSKYRGANQSGVFPAGALAWRIIDEPFMAKSRSINELKLRVSYGLTGNDPASAYVTQSVLNTVPNAFGEAVATGLYFSNLVGNPDLIWEKTKALNIGVDFGLFANRINGAIDFYKTNTYDLILERALPATTGAGKVLQNVGRTNTYGLDISLNAVVVNHHDFKFNAGLTFFTNKEKVVSLVDNLANMPVNGRMIVVGSPVNVIYDYEKLGIWQLGDSTAAKGYSQVPGDIRLLDLNKDNKITDLDRKVVGQLTPKWNAGLNLDFTYKGFDLNVFLFARVGQWMVYDYNNRFHLQGRENSAVMNYWTLDNPSNDFPHPRSTAALTSLLGYTTLANVEASFLKIRSATLGYNLPSSLAARWGLSRVRFYVSGRNLATFSRIDNYDVERGGNITNPLSRLFLGGVNIDF</sequence>
<dbReference type="RefSeq" id="WP_237869672.1">
    <property type="nucleotide sequence ID" value="NZ_JAKLTR010000003.1"/>
</dbReference>
<organism evidence="9 10">
    <name type="scientific">Terrimonas ginsenosidimutans</name>
    <dbReference type="NCBI Taxonomy" id="2908004"/>
    <lineage>
        <taxon>Bacteria</taxon>
        <taxon>Pseudomonadati</taxon>
        <taxon>Bacteroidota</taxon>
        <taxon>Chitinophagia</taxon>
        <taxon>Chitinophagales</taxon>
        <taxon>Chitinophagaceae</taxon>
        <taxon>Terrimonas</taxon>
    </lineage>
</organism>
<evidence type="ECO:0000313" key="10">
    <source>
        <dbReference type="Proteomes" id="UP001165367"/>
    </source>
</evidence>
<evidence type="ECO:0000256" key="2">
    <source>
        <dbReference type="ARBA" id="ARBA00022448"/>
    </source>
</evidence>
<dbReference type="Pfam" id="PF07715">
    <property type="entry name" value="Plug"/>
    <property type="match status" value="1"/>
</dbReference>
<evidence type="ECO:0000256" key="5">
    <source>
        <dbReference type="ARBA" id="ARBA00023136"/>
    </source>
</evidence>
<keyword evidence="10" id="KW-1185">Reference proteome</keyword>
<keyword evidence="9" id="KW-0675">Receptor</keyword>
<evidence type="ECO:0000256" key="7">
    <source>
        <dbReference type="PROSITE-ProRule" id="PRU01360"/>
    </source>
</evidence>
<keyword evidence="2 7" id="KW-0813">Transport</keyword>
<dbReference type="Gene3D" id="2.40.170.20">
    <property type="entry name" value="TonB-dependent receptor, beta-barrel domain"/>
    <property type="match status" value="1"/>
</dbReference>
<dbReference type="SMART" id="SM00965">
    <property type="entry name" value="STN"/>
    <property type="match status" value="1"/>
</dbReference>
<keyword evidence="5 7" id="KW-0472">Membrane</keyword>
<keyword evidence="3 7" id="KW-1134">Transmembrane beta strand</keyword>
<reference evidence="9" key="1">
    <citation type="submission" date="2022-01" db="EMBL/GenBank/DDBJ databases">
        <authorList>
            <person name="Jo J.-H."/>
            <person name="Im W.-T."/>
        </authorList>
    </citation>
    <scope>NUCLEOTIDE SEQUENCE</scope>
    <source>
        <strain evidence="9">NA20</strain>
    </source>
</reference>
<dbReference type="Gene3D" id="2.170.130.10">
    <property type="entry name" value="TonB-dependent receptor, plug domain"/>
    <property type="match status" value="1"/>
</dbReference>
<dbReference type="InterPro" id="IPR036942">
    <property type="entry name" value="Beta-barrel_TonB_sf"/>
</dbReference>
<dbReference type="SUPFAM" id="SSF56935">
    <property type="entry name" value="Porins"/>
    <property type="match status" value="1"/>
</dbReference>
<dbReference type="InterPro" id="IPR023996">
    <property type="entry name" value="TonB-dep_OMP_SusC/RagA"/>
</dbReference>
<dbReference type="InterPro" id="IPR039426">
    <property type="entry name" value="TonB-dep_rcpt-like"/>
</dbReference>
<dbReference type="InterPro" id="IPR012910">
    <property type="entry name" value="Plug_dom"/>
</dbReference>
<dbReference type="InterPro" id="IPR008969">
    <property type="entry name" value="CarboxyPept-like_regulatory"/>
</dbReference>
<comment type="subcellular location">
    <subcellularLocation>
        <location evidence="1 7">Cell outer membrane</location>
        <topology evidence="1 7">Multi-pass membrane protein</topology>
    </subcellularLocation>
</comment>
<evidence type="ECO:0000256" key="6">
    <source>
        <dbReference type="ARBA" id="ARBA00023237"/>
    </source>
</evidence>
<dbReference type="Proteomes" id="UP001165367">
    <property type="component" value="Unassembled WGS sequence"/>
</dbReference>
<protein>
    <submittedName>
        <fullName evidence="9">TonB-dependent receptor</fullName>
    </submittedName>
</protein>
<dbReference type="Pfam" id="PF13715">
    <property type="entry name" value="CarbopepD_reg_2"/>
    <property type="match status" value="1"/>
</dbReference>
<comment type="caution">
    <text evidence="9">The sequence shown here is derived from an EMBL/GenBank/DDBJ whole genome shotgun (WGS) entry which is preliminary data.</text>
</comment>
<evidence type="ECO:0000256" key="4">
    <source>
        <dbReference type="ARBA" id="ARBA00022692"/>
    </source>
</evidence>
<dbReference type="PROSITE" id="PS52016">
    <property type="entry name" value="TONB_DEPENDENT_REC_3"/>
    <property type="match status" value="1"/>
</dbReference>
<dbReference type="NCBIfam" id="TIGR04057">
    <property type="entry name" value="SusC_RagA_signa"/>
    <property type="match status" value="1"/>
</dbReference>
<feature type="domain" description="Secretin/TonB short N-terminal" evidence="8">
    <location>
        <begin position="65"/>
        <end position="117"/>
    </location>
</feature>
<evidence type="ECO:0000256" key="3">
    <source>
        <dbReference type="ARBA" id="ARBA00022452"/>
    </source>
</evidence>
<dbReference type="EMBL" id="JAKLTR010000003">
    <property type="protein sequence ID" value="MCG2613836.1"/>
    <property type="molecule type" value="Genomic_DNA"/>
</dbReference>